<evidence type="ECO:0000313" key="2">
    <source>
        <dbReference type="EMBL" id="KAF7784885.1"/>
    </source>
</evidence>
<feature type="compositionally biased region" description="Pro residues" evidence="1">
    <location>
        <begin position="199"/>
        <end position="215"/>
    </location>
</feature>
<organism evidence="2 3">
    <name type="scientific">Agaricus bisporus var. burnettii</name>
    <dbReference type="NCBI Taxonomy" id="192524"/>
    <lineage>
        <taxon>Eukaryota</taxon>
        <taxon>Fungi</taxon>
        <taxon>Dikarya</taxon>
        <taxon>Basidiomycota</taxon>
        <taxon>Agaricomycotina</taxon>
        <taxon>Agaricomycetes</taxon>
        <taxon>Agaricomycetidae</taxon>
        <taxon>Agaricales</taxon>
        <taxon>Agaricineae</taxon>
        <taxon>Agaricaceae</taxon>
        <taxon>Agaricus</taxon>
    </lineage>
</organism>
<protein>
    <submittedName>
        <fullName evidence="2">Uncharacterized protein</fullName>
    </submittedName>
</protein>
<feature type="region of interest" description="Disordered" evidence="1">
    <location>
        <begin position="149"/>
        <end position="235"/>
    </location>
</feature>
<reference evidence="2 3" key="1">
    <citation type="journal article" name="Sci. Rep.">
        <title>Telomere-to-telomere assembled and centromere annotated genomes of the two main subspecies of the button mushroom Agaricus bisporus reveal especially polymorphic chromosome ends.</title>
        <authorList>
            <person name="Sonnenberg A.S.M."/>
            <person name="Sedaghat-Telgerd N."/>
            <person name="Lavrijssen B."/>
            <person name="Ohm R.A."/>
            <person name="Hendrickx P.M."/>
            <person name="Scholtmeijer K."/>
            <person name="Baars J.J.P."/>
            <person name="van Peer A."/>
        </authorList>
    </citation>
    <scope>NUCLEOTIDE SEQUENCE [LARGE SCALE GENOMIC DNA]</scope>
    <source>
        <strain evidence="2 3">H119_p4</strain>
    </source>
</reference>
<accession>A0A8H7KLB4</accession>
<dbReference type="AlphaFoldDB" id="A0A8H7KLB4"/>
<feature type="compositionally biased region" description="Low complexity" evidence="1">
    <location>
        <begin position="314"/>
        <end position="353"/>
    </location>
</feature>
<proteinExistence type="predicted"/>
<sequence length="402" mass="42345">MNDDTYDSCVYFVTDVINKHIATASITLIPAIYNPLIRSRPSPTLPPPPIVVAVSSSSRRRSIVLFNPKCLSLRTLGSSKSMEAISTIGQGNSAVYSRGPYYNGANNSITNTTSGSGNMMVIGQGANAQVALNPNAMSNFFANQMNNYGQSPSQSYSPPPAALPYSHGPSPNFPPPMHSNGMFSHSTGHVNQPHFTPQQQPPPAAHHSPPLPQQPVGPQLSPAGHHSQMSVHSAPANVQQVQINQSTTQPHAPQANGLVSSNVVSQQSVSPPADHQARPSINPLPGTNMTEPNQAGSMMSGTTLINGSQSTHATSPSNASAPPATTTTEPSTSSTPSPVVTQVQTTPNSTPPSLGLSEYPDLILKPGATIPPSETTSPVEEDGKKTKKKKRKFFSKMFGKKV</sequence>
<dbReference type="Proteomes" id="UP000629468">
    <property type="component" value="Unassembled WGS sequence"/>
</dbReference>
<feature type="compositionally biased region" description="Polar residues" evidence="1">
    <location>
        <begin position="181"/>
        <end position="190"/>
    </location>
</feature>
<gene>
    <name evidence="2" type="ORF">Agabi119p4_1050</name>
</gene>
<feature type="compositionally biased region" description="Polar residues" evidence="1">
    <location>
        <begin position="285"/>
        <end position="313"/>
    </location>
</feature>
<feature type="region of interest" description="Disordered" evidence="1">
    <location>
        <begin position="262"/>
        <end position="402"/>
    </location>
</feature>
<evidence type="ECO:0000256" key="1">
    <source>
        <dbReference type="SAM" id="MobiDB-lite"/>
    </source>
</evidence>
<dbReference type="EMBL" id="JABXXO010000001">
    <property type="protein sequence ID" value="KAF7784885.1"/>
    <property type="molecule type" value="Genomic_DNA"/>
</dbReference>
<evidence type="ECO:0000313" key="3">
    <source>
        <dbReference type="Proteomes" id="UP000629468"/>
    </source>
</evidence>
<name>A0A8H7KLB4_AGABI</name>
<feature type="compositionally biased region" description="Basic residues" evidence="1">
    <location>
        <begin position="385"/>
        <end position="402"/>
    </location>
</feature>
<comment type="caution">
    <text evidence="2">The sequence shown here is derived from an EMBL/GenBank/DDBJ whole genome shotgun (WGS) entry which is preliminary data.</text>
</comment>